<dbReference type="Proteomes" id="UP001215280">
    <property type="component" value="Unassembled WGS sequence"/>
</dbReference>
<proteinExistence type="predicted"/>
<dbReference type="EMBL" id="JARJLG010000119">
    <property type="protein sequence ID" value="KAJ7742115.1"/>
    <property type="molecule type" value="Genomic_DNA"/>
</dbReference>
<evidence type="ECO:0000313" key="2">
    <source>
        <dbReference type="Proteomes" id="UP001215280"/>
    </source>
</evidence>
<dbReference type="AlphaFoldDB" id="A0AAD7N226"/>
<reference evidence="1" key="1">
    <citation type="submission" date="2023-03" db="EMBL/GenBank/DDBJ databases">
        <title>Massive genome expansion in bonnet fungi (Mycena s.s.) driven by repeated elements and novel gene families across ecological guilds.</title>
        <authorList>
            <consortium name="Lawrence Berkeley National Laboratory"/>
            <person name="Harder C.B."/>
            <person name="Miyauchi S."/>
            <person name="Viragh M."/>
            <person name="Kuo A."/>
            <person name="Thoen E."/>
            <person name="Andreopoulos B."/>
            <person name="Lu D."/>
            <person name="Skrede I."/>
            <person name="Drula E."/>
            <person name="Henrissat B."/>
            <person name="Morin E."/>
            <person name="Kohler A."/>
            <person name="Barry K."/>
            <person name="LaButti K."/>
            <person name="Morin E."/>
            <person name="Salamov A."/>
            <person name="Lipzen A."/>
            <person name="Mereny Z."/>
            <person name="Hegedus B."/>
            <person name="Baldrian P."/>
            <person name="Stursova M."/>
            <person name="Weitz H."/>
            <person name="Taylor A."/>
            <person name="Grigoriev I.V."/>
            <person name="Nagy L.G."/>
            <person name="Martin F."/>
            <person name="Kauserud H."/>
        </authorList>
    </citation>
    <scope>NUCLEOTIDE SEQUENCE</scope>
    <source>
        <strain evidence="1">CBHHK188m</strain>
    </source>
</reference>
<sequence>MAFKVGSHSFRNLVADNRLQGQTRVGVLQIRRITLPLLPRVAARQLEGKFGTGKLRNSFLGQIGIKNKTLVKIQTKTRPSKKCEPRKSEAGQAARELRASLELLYGKEVSPELENTMHILTGTQSIIFNVEAMKWALRVHNIPFFQSLTSGADLWSLQYFLDQFKVIPDLDQLGLTDYLFCVTSFLSPVGTSDIVWMDKSQFQVEVLEHFF</sequence>
<comment type="caution">
    <text evidence="1">The sequence shown here is derived from an EMBL/GenBank/DDBJ whole genome shotgun (WGS) entry which is preliminary data.</text>
</comment>
<name>A0AAD7N226_9AGAR</name>
<evidence type="ECO:0000313" key="1">
    <source>
        <dbReference type="EMBL" id="KAJ7742115.1"/>
    </source>
</evidence>
<keyword evidence="2" id="KW-1185">Reference proteome</keyword>
<accession>A0AAD7N226</accession>
<gene>
    <name evidence="1" type="ORF">DFH07DRAFT_777793</name>
</gene>
<protein>
    <submittedName>
        <fullName evidence="1">Uncharacterized protein</fullName>
    </submittedName>
</protein>
<organism evidence="1 2">
    <name type="scientific">Mycena maculata</name>
    <dbReference type="NCBI Taxonomy" id="230809"/>
    <lineage>
        <taxon>Eukaryota</taxon>
        <taxon>Fungi</taxon>
        <taxon>Dikarya</taxon>
        <taxon>Basidiomycota</taxon>
        <taxon>Agaricomycotina</taxon>
        <taxon>Agaricomycetes</taxon>
        <taxon>Agaricomycetidae</taxon>
        <taxon>Agaricales</taxon>
        <taxon>Marasmiineae</taxon>
        <taxon>Mycenaceae</taxon>
        <taxon>Mycena</taxon>
    </lineage>
</organism>